<organism evidence="2 4">
    <name type="scientific">Modestobacter muralis</name>
    <dbReference type="NCBI Taxonomy" id="1608614"/>
    <lineage>
        <taxon>Bacteria</taxon>
        <taxon>Bacillati</taxon>
        <taxon>Actinomycetota</taxon>
        <taxon>Actinomycetes</taxon>
        <taxon>Geodermatophilales</taxon>
        <taxon>Geodermatophilaceae</taxon>
        <taxon>Modestobacter</taxon>
    </lineage>
</organism>
<feature type="compositionally biased region" description="Basic and acidic residues" evidence="1">
    <location>
        <begin position="155"/>
        <end position="167"/>
    </location>
</feature>
<comment type="caution">
    <text evidence="2">The sequence shown here is derived from an EMBL/GenBank/DDBJ whole genome shotgun (WGS) entry which is preliminary data.</text>
</comment>
<feature type="compositionally biased region" description="Gly residues" evidence="1">
    <location>
        <begin position="144"/>
        <end position="153"/>
    </location>
</feature>
<dbReference type="EMBL" id="JAAGWH010000064">
    <property type="protein sequence ID" value="NEK96427.1"/>
    <property type="molecule type" value="Genomic_DNA"/>
</dbReference>
<feature type="compositionally biased region" description="Basic residues" evidence="1">
    <location>
        <begin position="122"/>
        <end position="131"/>
    </location>
</feature>
<evidence type="ECO:0000313" key="2">
    <source>
        <dbReference type="EMBL" id="NEK96427.1"/>
    </source>
</evidence>
<evidence type="ECO:0000313" key="5">
    <source>
        <dbReference type="Proteomes" id="UP000471152"/>
    </source>
</evidence>
<evidence type="ECO:0000313" key="4">
    <source>
        <dbReference type="Proteomes" id="UP000468828"/>
    </source>
</evidence>
<protein>
    <submittedName>
        <fullName evidence="2">Uncharacterized protein</fullName>
    </submittedName>
</protein>
<dbReference type="Proteomes" id="UP000468828">
    <property type="component" value="Unassembled WGS sequence"/>
</dbReference>
<reference evidence="2 4" key="1">
    <citation type="submission" date="2020-01" db="EMBL/GenBank/DDBJ databases">
        <title>the WGS Modestobacter muralis CPCC 204518.</title>
        <authorList>
            <person name="Jiang Z."/>
        </authorList>
    </citation>
    <scope>NUCLEOTIDE SEQUENCE [LARGE SCALE GENOMIC DNA]</scope>
    <source>
        <strain evidence="2 4">DSM 100205</strain>
    </source>
</reference>
<evidence type="ECO:0000313" key="3">
    <source>
        <dbReference type="EMBL" id="NEN53327.1"/>
    </source>
</evidence>
<dbReference type="EMBL" id="JAAGWB010000067">
    <property type="protein sequence ID" value="NEN53327.1"/>
    <property type="molecule type" value="Genomic_DNA"/>
</dbReference>
<sequence>MVLLLRLGVTAAGATPYPSPAGGTRDVTGPVLDRWLALGGPTGPLGAPLTGTVATPDGLGRYAHSQGGSVYWSAGTGGARGHRRRGGPLGRDRLAERSAGPADVRRLPGHRWQRAGLPGRPAHLHRRRHGDQHRPPAGRRPAGHPGGHGGGAVGRFDHRDADRLAAG</sequence>
<dbReference type="InterPro" id="IPR013207">
    <property type="entry name" value="LGFP"/>
</dbReference>
<proteinExistence type="predicted"/>
<feature type="region of interest" description="Disordered" evidence="1">
    <location>
        <begin position="71"/>
        <end position="167"/>
    </location>
</feature>
<gene>
    <name evidence="3" type="ORF">G3R41_20695</name>
    <name evidence="2" type="ORF">GCU67_19980</name>
</gene>
<evidence type="ECO:0000256" key="1">
    <source>
        <dbReference type="SAM" id="MobiDB-lite"/>
    </source>
</evidence>
<dbReference type="AlphaFoldDB" id="A0A6P0EZ29"/>
<keyword evidence="4" id="KW-1185">Reference proteome</keyword>
<dbReference type="Proteomes" id="UP000471152">
    <property type="component" value="Unassembled WGS sequence"/>
</dbReference>
<reference evidence="3 5" key="2">
    <citation type="submission" date="2020-02" db="EMBL/GenBank/DDBJ databases">
        <title>The WGS of Modestobacter muralis DSM 100205.</title>
        <authorList>
            <person name="Jiang Z."/>
        </authorList>
    </citation>
    <scope>NUCLEOTIDE SEQUENCE [LARGE SCALE GENOMIC DNA]</scope>
    <source>
        <strain evidence="3 5">DSM 100205</strain>
    </source>
</reference>
<accession>A0A6P0EZ29</accession>
<name>A0A6P0EZ29_9ACTN</name>
<dbReference type="Pfam" id="PF08310">
    <property type="entry name" value="LGFP"/>
    <property type="match status" value="1"/>
</dbReference>